<accession>A0AAN7WSX7</accession>
<dbReference type="EMBL" id="JAWIZZ010000046">
    <property type="protein sequence ID" value="KAK5779728.1"/>
    <property type="molecule type" value="Genomic_DNA"/>
</dbReference>
<proteinExistence type="predicted"/>
<dbReference type="Proteomes" id="UP001306508">
    <property type="component" value="Unassembled WGS sequence"/>
</dbReference>
<dbReference type="AlphaFoldDB" id="A0AAN7WSX7"/>
<organism evidence="1 2">
    <name type="scientific">Arxiozyma heterogenica</name>
    <dbReference type="NCBI Taxonomy" id="278026"/>
    <lineage>
        <taxon>Eukaryota</taxon>
        <taxon>Fungi</taxon>
        <taxon>Dikarya</taxon>
        <taxon>Ascomycota</taxon>
        <taxon>Saccharomycotina</taxon>
        <taxon>Saccharomycetes</taxon>
        <taxon>Saccharomycetales</taxon>
        <taxon>Saccharomycetaceae</taxon>
        <taxon>Arxiozyma</taxon>
    </lineage>
</organism>
<sequence length="225" mass="26721">MAFQIGMRDISNTTPSFKNIKNNNTTITDIDHSQLMEFYWDIILLIESQFLCKEITYNQFKQFRKFYLINNISEKLNNNNNNDIHPIKKHIQPLWRSIADTYLLLYFNIPIPNSYPFLLSKQINDILNIIVPANFNTQFHHIIANNNLKNWLISLLELVDACNCTELRLYLHRDLSWNDTKVLLKNLNWISGKILPNEDRDRFNDLTLDDLLLTDENFIVLQFDI</sequence>
<evidence type="ECO:0000313" key="2">
    <source>
        <dbReference type="Proteomes" id="UP001306508"/>
    </source>
</evidence>
<gene>
    <name evidence="1" type="ORF">RI543_002849</name>
</gene>
<evidence type="ECO:0000313" key="1">
    <source>
        <dbReference type="EMBL" id="KAK5779728.1"/>
    </source>
</evidence>
<evidence type="ECO:0008006" key="3">
    <source>
        <dbReference type="Google" id="ProtNLM"/>
    </source>
</evidence>
<keyword evidence="2" id="KW-1185">Reference proteome</keyword>
<name>A0AAN7WSX7_9SACH</name>
<protein>
    <recommendedName>
        <fullName evidence="3">Ornithine decarboxylase antizyme</fullName>
    </recommendedName>
</protein>
<reference evidence="2" key="1">
    <citation type="submission" date="2023-07" db="EMBL/GenBank/DDBJ databases">
        <title>A draft genome of Kazachstania heterogenica Y-27499.</title>
        <authorList>
            <person name="Donic C."/>
            <person name="Kralova J.S."/>
            <person name="Fidel L."/>
            <person name="Ben-Dor S."/>
            <person name="Jung S."/>
        </authorList>
    </citation>
    <scope>NUCLEOTIDE SEQUENCE [LARGE SCALE GENOMIC DNA]</scope>
    <source>
        <strain evidence="2">Y27499</strain>
    </source>
</reference>
<comment type="caution">
    <text evidence="1">The sequence shown here is derived from an EMBL/GenBank/DDBJ whole genome shotgun (WGS) entry which is preliminary data.</text>
</comment>